<reference evidence="1 2" key="1">
    <citation type="submission" date="2019-07" db="EMBL/GenBank/DDBJ databases">
        <title>Whole genome shotgun sequence of Reyranella soli NBRC 108950.</title>
        <authorList>
            <person name="Hosoyama A."/>
            <person name="Uohara A."/>
            <person name="Ohji S."/>
            <person name="Ichikawa N."/>
        </authorList>
    </citation>
    <scope>NUCLEOTIDE SEQUENCE [LARGE SCALE GENOMIC DNA]</scope>
    <source>
        <strain evidence="1 2">NBRC 108950</strain>
    </source>
</reference>
<evidence type="ECO:0000313" key="1">
    <source>
        <dbReference type="EMBL" id="GEP57248.1"/>
    </source>
</evidence>
<dbReference type="OrthoDB" id="7375839at2"/>
<gene>
    <name evidence="1" type="ORF">RSO01_44140</name>
</gene>
<accession>A0A512NE90</accession>
<name>A0A512NE90_9HYPH</name>
<dbReference type="AlphaFoldDB" id="A0A512NE90"/>
<evidence type="ECO:0000313" key="2">
    <source>
        <dbReference type="Proteomes" id="UP000321058"/>
    </source>
</evidence>
<protein>
    <submittedName>
        <fullName evidence="1">Uncharacterized protein</fullName>
    </submittedName>
</protein>
<dbReference type="EMBL" id="BKAJ01000076">
    <property type="protein sequence ID" value="GEP57248.1"/>
    <property type="molecule type" value="Genomic_DNA"/>
</dbReference>
<comment type="caution">
    <text evidence="1">The sequence shown here is derived from an EMBL/GenBank/DDBJ whole genome shotgun (WGS) entry which is preliminary data.</text>
</comment>
<keyword evidence="2" id="KW-1185">Reference proteome</keyword>
<proteinExistence type="predicted"/>
<sequence length="154" mass="16589">MYQTTDRQAEGEPPSSLVSDDADRVMAIAHLPPNAHVAVIGHHTLPFVVALLRRGCEGVRSLRPGSPAPDCEPVDLAWIVDLQDERELDEALRAARWRTGKRGRVVLEGAACAWRSALAAVRHRALAAGLDIVSFDHAARRLVLAPAPKLATAA</sequence>
<dbReference type="Proteomes" id="UP000321058">
    <property type="component" value="Unassembled WGS sequence"/>
</dbReference>
<organism evidence="1 2">
    <name type="scientific">Reyranella soli</name>
    <dbReference type="NCBI Taxonomy" id="1230389"/>
    <lineage>
        <taxon>Bacteria</taxon>
        <taxon>Pseudomonadati</taxon>
        <taxon>Pseudomonadota</taxon>
        <taxon>Alphaproteobacteria</taxon>
        <taxon>Hyphomicrobiales</taxon>
        <taxon>Reyranellaceae</taxon>
        <taxon>Reyranella</taxon>
    </lineage>
</organism>
<dbReference type="RefSeq" id="WP_147151620.1">
    <property type="nucleotide sequence ID" value="NZ_BKAJ01000076.1"/>
</dbReference>